<keyword evidence="1" id="KW-0732">Signal</keyword>
<dbReference type="PANTHER" id="PTHR43817">
    <property type="entry name" value="GLYCOSYL HYDROLASE"/>
    <property type="match status" value="1"/>
</dbReference>
<dbReference type="Pfam" id="PF17132">
    <property type="entry name" value="Glyco_hydro_106"/>
    <property type="match status" value="1"/>
</dbReference>
<proteinExistence type="predicted"/>
<dbReference type="Proteomes" id="UP000006320">
    <property type="component" value="Unassembled WGS sequence"/>
</dbReference>
<sequence>MNQSQFAETLNRIISVACKMSLVILLFGRLATADSLSEQAFKEPEKGFLPKTWMHAMNGNLSKDGFTEDFTALGDAGIGGAIFFHVHRRNVPYSSKGPVRFGTEEFYEHLVHAAAQAVKNSVEFGIHNSDGWTSSGGPWITPELSMKRITWSEIAVSGGKSLTPPQPGYAEGFYEDVAVIALPQNRFNANNAFANAKLSASDSTLAVAALKDKDWDTELEFVKNDHDEYWIQIELETAASLRSLQIETPNRHGDASLQVSDDGINFTTVVEKLRRPRTGARMWTFSPQLISKEQDGFRAKYFRIVFTQPIALKRFDLWSIPRIDNWLSMNAMERGRLSMAPSISQDAIISADDVMVLNKGELPVEGIQVPSGNWRILRFGYTSTGAFNVPATVEGEGLEVDKFDPDALRYHFEQYVGKLVKKVQAQGIQSLKTTEIDSYEVGGQNWTQNIDKSFKAKFGYDLIPWLPLLTGRVIESAEHTGAILQEFRQHLSDLMVQNYFGEFTRISNEYGLESYIEPYGWGPFDELAAGGQADRLMGEFWVREQEYNGRIMAAISSAHIYGKKVVSAESFTSINTVNWYGHPYFYKHYGDEMWARGINETMFHRFAHQPNNFVKPGMTMDSIGSHIDRTQTWWGNGGKAWFKYLARGSYLLQQGVPDADFLVHLGDMAPLRVGNANNTSVPDGFGYDYTNTDVLINRVKVEDGYLVLPEGTRYRALHLYKTKYMHLKTLKRIKELVAEGATVIGDRPQKVIGYSEWAEQKDFDLIVNELWGEEAHNAPQVRRYKNGLVSSFTLQKTIAQLNYEPDLVIDGKPAQFFAHRRIGENDLYYFYNDDPAFKQVEVSLRSGSGKPEIWNVDDGSVEKITHYTRTNKRLKTTLPLEPFASRFIVIRREGQAPDYVNKQSTLLHDYYVNQHDVSLDLDQPWEVEFSEALAGPGTVTFDTLIDWKNSPLSSVKHYSGTAKYTNHFFIAPSKRTSDQPLYLDLGDVQQIAEVSVNGEHIATLWKPPFVVDISEVTESGENTLEIDVTNTWVNRLIGDEALPDTSGYSMTGDTVPWIVENSPPPKSERVTFTGFNFFEKHPKELQSSGLLGPVKIIKAKKN</sequence>
<comment type="caution">
    <text evidence="3">The sequence shown here is derived from an EMBL/GenBank/DDBJ whole genome shotgun (WGS) entry which is preliminary data.</text>
</comment>
<evidence type="ECO:0000313" key="4">
    <source>
        <dbReference type="Proteomes" id="UP000006320"/>
    </source>
</evidence>
<dbReference type="Gene3D" id="2.60.120.260">
    <property type="entry name" value="Galactose-binding domain-like"/>
    <property type="match status" value="2"/>
</dbReference>
<name>A0AAV3V6T5_9ALTE</name>
<evidence type="ECO:0000256" key="1">
    <source>
        <dbReference type="ARBA" id="ARBA00022729"/>
    </source>
</evidence>
<dbReference type="SUPFAM" id="SSF49785">
    <property type="entry name" value="Galactose-binding domain-like"/>
    <property type="match status" value="2"/>
</dbReference>
<protein>
    <submittedName>
        <fullName evidence="3">Glycoside hydrolase family 2, sugar binding protein</fullName>
    </submittedName>
</protein>
<evidence type="ECO:0000313" key="3">
    <source>
        <dbReference type="EMBL" id="GAC12593.1"/>
    </source>
</evidence>
<dbReference type="RefSeq" id="WP_007992290.1">
    <property type="nucleotide sequence ID" value="NZ_BAEM01000063.1"/>
</dbReference>
<dbReference type="PANTHER" id="PTHR43817:SF1">
    <property type="entry name" value="HYDROLASE, FAMILY 43, PUTATIVE (AFU_ORTHOLOGUE AFUA_3G01660)-RELATED"/>
    <property type="match status" value="1"/>
</dbReference>
<dbReference type="InterPro" id="IPR008979">
    <property type="entry name" value="Galactose-bd-like_sf"/>
</dbReference>
<dbReference type="AlphaFoldDB" id="A0AAV3V6T5"/>
<dbReference type="NCBIfam" id="NF045579">
    <property type="entry name" value="rhamnoside_JR"/>
    <property type="match status" value="1"/>
</dbReference>
<dbReference type="GO" id="GO:0016787">
    <property type="term" value="F:hydrolase activity"/>
    <property type="evidence" value="ECO:0007669"/>
    <property type="project" value="UniProtKB-KW"/>
</dbReference>
<gene>
    <name evidence="3" type="ORF">GCHA_4676</name>
</gene>
<keyword evidence="2 3" id="KW-0378">Hydrolase</keyword>
<accession>A0AAV3V6T5</accession>
<dbReference type="EMBL" id="BAEM01000063">
    <property type="protein sequence ID" value="GAC12593.1"/>
    <property type="molecule type" value="Genomic_DNA"/>
</dbReference>
<evidence type="ECO:0000256" key="2">
    <source>
        <dbReference type="ARBA" id="ARBA00022801"/>
    </source>
</evidence>
<reference evidence="3 4" key="1">
    <citation type="journal article" date="2017" name="Antonie Van Leeuwenhoek">
        <title>Rhizobium rhizosphaerae sp. nov., a novel species isolated from rice rhizosphere.</title>
        <authorList>
            <person name="Zhao J.J."/>
            <person name="Zhang J."/>
            <person name="Zhang R.J."/>
            <person name="Zhang C.W."/>
            <person name="Yin H.Q."/>
            <person name="Zhang X.X."/>
        </authorList>
    </citation>
    <scope>NUCLEOTIDE SEQUENCE [LARGE SCALE GENOMIC DNA]</scope>
    <source>
        <strain evidence="3 4">S18K6</strain>
    </source>
</reference>
<organism evidence="3 4">
    <name type="scientific">Paraglaciecola chathamensis S18K6</name>
    <dbReference type="NCBI Taxonomy" id="1127672"/>
    <lineage>
        <taxon>Bacteria</taxon>
        <taxon>Pseudomonadati</taxon>
        <taxon>Pseudomonadota</taxon>
        <taxon>Gammaproteobacteria</taxon>
        <taxon>Alteromonadales</taxon>
        <taxon>Alteromonadaceae</taxon>
        <taxon>Paraglaciecola</taxon>
    </lineage>
</organism>